<dbReference type="Pfam" id="PF13174">
    <property type="entry name" value="TPR_6"/>
    <property type="match status" value="2"/>
</dbReference>
<dbReference type="Proteomes" id="UP000571084">
    <property type="component" value="Unassembled WGS sequence"/>
</dbReference>
<accession>A0A840RQ39</accession>
<evidence type="ECO:0000256" key="1">
    <source>
        <dbReference type="SAM" id="SignalP"/>
    </source>
</evidence>
<feature type="chain" id="PRO_5032534656" description="Tetratricopeptide repeat protein" evidence="1">
    <location>
        <begin position="26"/>
        <end position="404"/>
    </location>
</feature>
<comment type="caution">
    <text evidence="2">The sequence shown here is derived from an EMBL/GenBank/DDBJ whole genome shotgun (WGS) entry which is preliminary data.</text>
</comment>
<evidence type="ECO:0000313" key="3">
    <source>
        <dbReference type="Proteomes" id="UP000571084"/>
    </source>
</evidence>
<protein>
    <recommendedName>
        <fullName evidence="4">Tetratricopeptide repeat protein</fullName>
    </recommendedName>
</protein>
<evidence type="ECO:0000313" key="2">
    <source>
        <dbReference type="EMBL" id="MBB5198599.1"/>
    </source>
</evidence>
<dbReference type="SUPFAM" id="SSF48452">
    <property type="entry name" value="TPR-like"/>
    <property type="match status" value="1"/>
</dbReference>
<dbReference type="InterPro" id="IPR019734">
    <property type="entry name" value="TPR_rpt"/>
</dbReference>
<feature type="signal peptide" evidence="1">
    <location>
        <begin position="1"/>
        <end position="25"/>
    </location>
</feature>
<name>A0A840RQ39_9BURK</name>
<keyword evidence="3" id="KW-1185">Reference proteome</keyword>
<dbReference type="Gene3D" id="1.25.40.10">
    <property type="entry name" value="Tetratricopeptide repeat domain"/>
    <property type="match status" value="1"/>
</dbReference>
<proteinExistence type="predicted"/>
<dbReference type="InterPro" id="IPR011990">
    <property type="entry name" value="TPR-like_helical_dom_sf"/>
</dbReference>
<dbReference type="EMBL" id="JACHHQ010000001">
    <property type="protein sequence ID" value="MBB5198599.1"/>
    <property type="molecule type" value="Genomic_DNA"/>
</dbReference>
<keyword evidence="1" id="KW-0732">Signal</keyword>
<dbReference type="AlphaFoldDB" id="A0A840RQ39"/>
<reference evidence="2 3" key="1">
    <citation type="submission" date="2020-08" db="EMBL/GenBank/DDBJ databases">
        <title>Genomic Encyclopedia of Type Strains, Phase IV (KMG-IV): sequencing the most valuable type-strain genomes for metagenomic binning, comparative biology and taxonomic classification.</title>
        <authorList>
            <person name="Goeker M."/>
        </authorList>
    </citation>
    <scope>NUCLEOTIDE SEQUENCE [LARGE SCALE GENOMIC DNA]</scope>
    <source>
        <strain evidence="2 3">DSM 23240</strain>
    </source>
</reference>
<sequence length="404" mass="44224">MSPTRTFAISILLVALTLSVGNASAESDSLRPEVSKPLQSAQELMKNKKYKEALAKVAELDAIEGKTPYEIFITERMRGSAASAAGDADVAAKAFDTVIGSGRLPVAEQLKLMEAMAGNYYRNKDYRKTVIWTQRYLKDDGSNATMHALLIQSQYLSGDYSAAAKGLSAEFQADDKAARVPAEDRLRLLGSSYQQIKDDAGYIGVLERLVAHYPKKEYWADLIVRIEAKPGFSERLSLDVYRLQMATGNMSVPNHFMEMAQMALQAGYPAEAKKVIDLGFSSGVLGSGAEADRHKRLRDMVNTKFEEDVKAMGQGDSQATNAKEGIALVNIGYNYATHNQFDKAIAMMEQGLAKGGLKRPEDGKLRLGQVYIEAGKKARAVQILKAVQGTDGTADLARLWTYLN</sequence>
<organism evidence="2 3">
    <name type="scientific">Glaciimonas immobilis</name>
    <dbReference type="NCBI Taxonomy" id="728004"/>
    <lineage>
        <taxon>Bacteria</taxon>
        <taxon>Pseudomonadati</taxon>
        <taxon>Pseudomonadota</taxon>
        <taxon>Betaproteobacteria</taxon>
        <taxon>Burkholderiales</taxon>
        <taxon>Oxalobacteraceae</taxon>
        <taxon>Glaciimonas</taxon>
    </lineage>
</organism>
<dbReference type="RefSeq" id="WP_168052685.1">
    <property type="nucleotide sequence ID" value="NZ_JAAOZT010000002.1"/>
</dbReference>
<evidence type="ECO:0008006" key="4">
    <source>
        <dbReference type="Google" id="ProtNLM"/>
    </source>
</evidence>
<gene>
    <name evidence="2" type="ORF">HNR39_000409</name>
</gene>